<organism evidence="1 2">
    <name type="scientific">Dactylonectria macrodidyma</name>
    <dbReference type="NCBI Taxonomy" id="307937"/>
    <lineage>
        <taxon>Eukaryota</taxon>
        <taxon>Fungi</taxon>
        <taxon>Dikarya</taxon>
        <taxon>Ascomycota</taxon>
        <taxon>Pezizomycotina</taxon>
        <taxon>Sordariomycetes</taxon>
        <taxon>Hypocreomycetidae</taxon>
        <taxon>Hypocreales</taxon>
        <taxon>Nectriaceae</taxon>
        <taxon>Dactylonectria</taxon>
    </lineage>
</organism>
<gene>
    <name evidence="1" type="ORF">EDB81DRAFT_826913</name>
</gene>
<reference evidence="1" key="1">
    <citation type="journal article" date="2021" name="Nat. Commun.">
        <title>Genetic determinants of endophytism in the Arabidopsis root mycobiome.</title>
        <authorList>
            <person name="Mesny F."/>
            <person name="Miyauchi S."/>
            <person name="Thiergart T."/>
            <person name="Pickel B."/>
            <person name="Atanasova L."/>
            <person name="Karlsson M."/>
            <person name="Huettel B."/>
            <person name="Barry K.W."/>
            <person name="Haridas S."/>
            <person name="Chen C."/>
            <person name="Bauer D."/>
            <person name="Andreopoulos W."/>
            <person name="Pangilinan J."/>
            <person name="LaButti K."/>
            <person name="Riley R."/>
            <person name="Lipzen A."/>
            <person name="Clum A."/>
            <person name="Drula E."/>
            <person name="Henrissat B."/>
            <person name="Kohler A."/>
            <person name="Grigoriev I.V."/>
            <person name="Martin F.M."/>
            <person name="Hacquard S."/>
        </authorList>
    </citation>
    <scope>NUCLEOTIDE SEQUENCE</scope>
    <source>
        <strain evidence="1">MPI-CAGE-AT-0147</strain>
    </source>
</reference>
<accession>A0A9P9I954</accession>
<evidence type="ECO:0000313" key="1">
    <source>
        <dbReference type="EMBL" id="KAH7112653.1"/>
    </source>
</evidence>
<evidence type="ECO:0000313" key="2">
    <source>
        <dbReference type="Proteomes" id="UP000738349"/>
    </source>
</evidence>
<proteinExistence type="predicted"/>
<sequence>MGRYRSACVCACVRARVRSAGLWRVLMARPWLVPLDLGWFGRGVPRLLGWTFQSLLRLDWIGFYFARRIVPIGP</sequence>
<keyword evidence="2" id="KW-1185">Reference proteome</keyword>
<comment type="caution">
    <text evidence="1">The sequence shown here is derived from an EMBL/GenBank/DDBJ whole genome shotgun (WGS) entry which is preliminary data.</text>
</comment>
<protein>
    <submittedName>
        <fullName evidence="1">Uncharacterized protein</fullName>
    </submittedName>
</protein>
<dbReference type="AlphaFoldDB" id="A0A9P9I954"/>
<dbReference type="Proteomes" id="UP000738349">
    <property type="component" value="Unassembled WGS sequence"/>
</dbReference>
<name>A0A9P9I954_9HYPO</name>
<dbReference type="EMBL" id="JAGMUV010000037">
    <property type="protein sequence ID" value="KAH7112653.1"/>
    <property type="molecule type" value="Genomic_DNA"/>
</dbReference>